<dbReference type="InterPro" id="IPR052906">
    <property type="entry name" value="Type_IV_Methyl-Rstrct_Enzyme"/>
</dbReference>
<dbReference type="InterPro" id="IPR007560">
    <property type="entry name" value="Restrct_endonuc_IV_Mrr"/>
</dbReference>
<feature type="domain" description="Restriction endonuclease type IV Mrr" evidence="1">
    <location>
        <begin position="41"/>
        <end position="153"/>
    </location>
</feature>
<dbReference type="RefSeq" id="WP_344895420.1">
    <property type="nucleotide sequence ID" value="NZ_BAAAWD010000007.1"/>
</dbReference>
<dbReference type="InterPro" id="IPR011856">
    <property type="entry name" value="tRNA_endonuc-like_dom_sf"/>
</dbReference>
<evidence type="ECO:0000313" key="2">
    <source>
        <dbReference type="EMBL" id="GAA3008402.1"/>
    </source>
</evidence>
<dbReference type="Proteomes" id="UP001499930">
    <property type="component" value="Unassembled WGS sequence"/>
</dbReference>
<keyword evidence="3" id="KW-1185">Reference proteome</keyword>
<accession>A0ABP6KFU7</accession>
<sequence>MGVPVGVGAVAAIAVWTRGKVVSDRRRAERLRALRLTLADLDAMSPTGFELAVRDLMIRDGLRAEHVGRRGDRAADVIGRDRLGNVVVVQCKHTTTGARVGPRVMYEVNGTAAPVHGADYAVVVTNGSFTPDARQMAEHFRLRLLGREELDRWAADGTPFQHFAGPANPLRRWWRPRLPSTRP</sequence>
<protein>
    <recommendedName>
        <fullName evidence="1">Restriction endonuclease type IV Mrr domain-containing protein</fullName>
    </recommendedName>
</protein>
<dbReference type="Gene3D" id="3.40.1350.10">
    <property type="match status" value="1"/>
</dbReference>
<organism evidence="2 3">
    <name type="scientific">Streptosporangium longisporum</name>
    <dbReference type="NCBI Taxonomy" id="46187"/>
    <lineage>
        <taxon>Bacteria</taxon>
        <taxon>Bacillati</taxon>
        <taxon>Actinomycetota</taxon>
        <taxon>Actinomycetes</taxon>
        <taxon>Streptosporangiales</taxon>
        <taxon>Streptosporangiaceae</taxon>
        <taxon>Streptosporangium</taxon>
    </lineage>
</organism>
<comment type="caution">
    <text evidence="2">The sequence shown here is derived from an EMBL/GenBank/DDBJ whole genome shotgun (WGS) entry which is preliminary data.</text>
</comment>
<reference evidence="3" key="1">
    <citation type="journal article" date="2019" name="Int. J. Syst. Evol. Microbiol.">
        <title>The Global Catalogue of Microorganisms (GCM) 10K type strain sequencing project: providing services to taxonomists for standard genome sequencing and annotation.</title>
        <authorList>
            <consortium name="The Broad Institute Genomics Platform"/>
            <consortium name="The Broad Institute Genome Sequencing Center for Infectious Disease"/>
            <person name="Wu L."/>
            <person name="Ma J."/>
        </authorList>
    </citation>
    <scope>NUCLEOTIDE SEQUENCE [LARGE SCALE GENOMIC DNA]</scope>
    <source>
        <strain evidence="3">JCM 3106</strain>
    </source>
</reference>
<name>A0ABP6KFU7_9ACTN</name>
<gene>
    <name evidence="2" type="ORF">GCM10017559_33440</name>
</gene>
<dbReference type="PANTHER" id="PTHR30015:SF6">
    <property type="entry name" value="SLL1429 PROTEIN"/>
    <property type="match status" value="1"/>
</dbReference>
<proteinExistence type="predicted"/>
<dbReference type="InterPro" id="IPR011335">
    <property type="entry name" value="Restrct_endonuc-II-like"/>
</dbReference>
<dbReference type="SUPFAM" id="SSF52980">
    <property type="entry name" value="Restriction endonuclease-like"/>
    <property type="match status" value="1"/>
</dbReference>
<dbReference type="Pfam" id="PF04471">
    <property type="entry name" value="Mrr_cat"/>
    <property type="match status" value="1"/>
</dbReference>
<dbReference type="EMBL" id="BAAAWD010000007">
    <property type="protein sequence ID" value="GAA3008402.1"/>
    <property type="molecule type" value="Genomic_DNA"/>
</dbReference>
<evidence type="ECO:0000313" key="3">
    <source>
        <dbReference type="Proteomes" id="UP001499930"/>
    </source>
</evidence>
<evidence type="ECO:0000259" key="1">
    <source>
        <dbReference type="Pfam" id="PF04471"/>
    </source>
</evidence>
<dbReference type="PANTHER" id="PTHR30015">
    <property type="entry name" value="MRR RESTRICTION SYSTEM PROTEIN"/>
    <property type="match status" value="1"/>
</dbReference>